<evidence type="ECO:0000313" key="2">
    <source>
        <dbReference type="Proteomes" id="UP000595437"/>
    </source>
</evidence>
<proteinExistence type="predicted"/>
<sequence length="58" mass="6473">VYIQLHQLSLMSAKNCTGITVTIIIFSYCKSIHERHDSLGDRGSMKCRGEESRMTLGG</sequence>
<dbReference type="Proteomes" id="UP000595437">
    <property type="component" value="Chromosome 10"/>
</dbReference>
<name>A0A7T8H101_CALRO</name>
<keyword evidence="2" id="KW-1185">Reference proteome</keyword>
<organism evidence="1 2">
    <name type="scientific">Caligus rogercresseyi</name>
    <name type="common">Sea louse</name>
    <dbReference type="NCBI Taxonomy" id="217165"/>
    <lineage>
        <taxon>Eukaryota</taxon>
        <taxon>Metazoa</taxon>
        <taxon>Ecdysozoa</taxon>
        <taxon>Arthropoda</taxon>
        <taxon>Crustacea</taxon>
        <taxon>Multicrustacea</taxon>
        <taxon>Hexanauplia</taxon>
        <taxon>Copepoda</taxon>
        <taxon>Siphonostomatoida</taxon>
        <taxon>Caligidae</taxon>
        <taxon>Caligus</taxon>
    </lineage>
</organism>
<accession>A0A7T8H101</accession>
<dbReference type="EMBL" id="CP045899">
    <property type="protein sequence ID" value="QQP41525.1"/>
    <property type="molecule type" value="Genomic_DNA"/>
</dbReference>
<reference evidence="2" key="1">
    <citation type="submission" date="2021-01" db="EMBL/GenBank/DDBJ databases">
        <title>Caligus Genome Assembly.</title>
        <authorList>
            <person name="Gallardo-Escarate C."/>
        </authorList>
    </citation>
    <scope>NUCLEOTIDE SEQUENCE [LARGE SCALE GENOMIC DNA]</scope>
</reference>
<feature type="non-terminal residue" evidence="1">
    <location>
        <position position="1"/>
    </location>
</feature>
<evidence type="ECO:0000313" key="1">
    <source>
        <dbReference type="EMBL" id="QQP41525.1"/>
    </source>
</evidence>
<dbReference type="AlphaFoldDB" id="A0A7T8H101"/>
<gene>
    <name evidence="1" type="ORF">FKW44_015928</name>
</gene>
<protein>
    <submittedName>
        <fullName evidence="1">Uncharacterized protein</fullName>
    </submittedName>
</protein>